<proteinExistence type="predicted"/>
<comment type="caution">
    <text evidence="1">The sequence shown here is derived from an EMBL/GenBank/DDBJ whole genome shotgun (WGS) entry which is preliminary data.</text>
</comment>
<evidence type="ECO:0000313" key="2">
    <source>
        <dbReference type="Proteomes" id="UP001370100"/>
    </source>
</evidence>
<sequence>MSAETVDSPMDAAPQLVPLNAIFSTDFVEILVPVTTANTMDEVAAAVADHVEGKRVRAQPFPKVVVHRGRKLPGEMTVAEAGIGPLDHVAVEYDQGAPS</sequence>
<dbReference type="Pfam" id="PF06234">
    <property type="entry name" value="TmoB"/>
    <property type="match status" value="1"/>
</dbReference>
<dbReference type="SUPFAM" id="SSF110814">
    <property type="entry name" value="TmoB-like"/>
    <property type="match status" value="1"/>
</dbReference>
<organism evidence="1 2">
    <name type="scientific">Actinomycetospora aeridis</name>
    <dbReference type="NCBI Taxonomy" id="3129231"/>
    <lineage>
        <taxon>Bacteria</taxon>
        <taxon>Bacillati</taxon>
        <taxon>Actinomycetota</taxon>
        <taxon>Actinomycetes</taxon>
        <taxon>Pseudonocardiales</taxon>
        <taxon>Pseudonocardiaceae</taxon>
        <taxon>Actinomycetospora</taxon>
    </lineage>
</organism>
<dbReference type="Gene3D" id="3.10.20.270">
    <property type="entry name" value="TmoB-like"/>
    <property type="match status" value="1"/>
</dbReference>
<dbReference type="Proteomes" id="UP001370100">
    <property type="component" value="Unassembled WGS sequence"/>
</dbReference>
<keyword evidence="2" id="KW-1185">Reference proteome</keyword>
<dbReference type="InterPro" id="IPR036713">
    <property type="entry name" value="TmoB-like_sf"/>
</dbReference>
<dbReference type="EMBL" id="JBBEGL010000007">
    <property type="protein sequence ID" value="MEJ2889581.1"/>
    <property type="molecule type" value="Genomic_DNA"/>
</dbReference>
<name>A0ABU8NB18_9PSEU</name>
<gene>
    <name evidence="1" type="ORF">WCD41_24180</name>
</gene>
<accession>A0ABU8NB18</accession>
<dbReference type="CDD" id="cd17042">
    <property type="entry name" value="Ubl_TmoB"/>
    <property type="match status" value="1"/>
</dbReference>
<dbReference type="InterPro" id="IPR009355">
    <property type="entry name" value="Toluene_mOase_B"/>
</dbReference>
<protein>
    <submittedName>
        <fullName evidence="1">Toluene-4-monooxygenase system B family protein</fullName>
    </submittedName>
</protein>
<reference evidence="1 2" key="1">
    <citation type="submission" date="2024-03" db="EMBL/GenBank/DDBJ databases">
        <title>Actinomycetospora sp. OC33-EN06, a novel actinomycete isolated from wild orchid (Aerides multiflora).</title>
        <authorList>
            <person name="Suriyachadkun C."/>
        </authorList>
    </citation>
    <scope>NUCLEOTIDE SEQUENCE [LARGE SCALE GENOMIC DNA]</scope>
    <source>
        <strain evidence="1 2">OC33-EN06</strain>
    </source>
</reference>
<dbReference type="RefSeq" id="WP_337717290.1">
    <property type="nucleotide sequence ID" value="NZ_JBBEGL010000007.1"/>
</dbReference>
<evidence type="ECO:0000313" key="1">
    <source>
        <dbReference type="EMBL" id="MEJ2889581.1"/>
    </source>
</evidence>